<evidence type="ECO:0000313" key="4">
    <source>
        <dbReference type="EMBL" id="NNV57425.1"/>
    </source>
</evidence>
<dbReference type="Proteomes" id="UP000598971">
    <property type="component" value="Unassembled WGS sequence"/>
</dbReference>
<evidence type="ECO:0000256" key="2">
    <source>
        <dbReference type="PROSITE-ProRule" id="PRU00335"/>
    </source>
</evidence>
<dbReference type="EMBL" id="WHPF01000015">
    <property type="protein sequence ID" value="NNV57425.1"/>
    <property type="molecule type" value="Genomic_DNA"/>
</dbReference>
<evidence type="ECO:0000256" key="1">
    <source>
        <dbReference type="ARBA" id="ARBA00023125"/>
    </source>
</evidence>
<comment type="caution">
    <text evidence="4">The sequence shown here is derived from an EMBL/GenBank/DDBJ whole genome shotgun (WGS) entry which is preliminary data.</text>
</comment>
<name>A0A8J8JVI7_9BACT</name>
<evidence type="ECO:0000313" key="5">
    <source>
        <dbReference type="Proteomes" id="UP000598971"/>
    </source>
</evidence>
<dbReference type="AlphaFoldDB" id="A0A8J8JVI7"/>
<feature type="domain" description="HTH tetR-type" evidence="3">
    <location>
        <begin position="1"/>
        <end position="46"/>
    </location>
</feature>
<reference evidence="4" key="1">
    <citation type="submission" date="2019-10" db="EMBL/GenBank/DDBJ databases">
        <title>Draft genome sequence of Panacibacter sp. KCS-6.</title>
        <authorList>
            <person name="Yim K.J."/>
        </authorList>
    </citation>
    <scope>NUCLEOTIDE SEQUENCE</scope>
    <source>
        <strain evidence="4">KCS-6</strain>
    </source>
</reference>
<keyword evidence="5" id="KW-1185">Reference proteome</keyword>
<protein>
    <submittedName>
        <fullName evidence="4">TetR family transcriptional regulator</fullName>
    </submittedName>
</protein>
<dbReference type="Pfam" id="PF00440">
    <property type="entry name" value="TetR_N"/>
    <property type="match status" value="1"/>
</dbReference>
<dbReference type="GO" id="GO:0003677">
    <property type="term" value="F:DNA binding"/>
    <property type="evidence" value="ECO:0007669"/>
    <property type="project" value="UniProtKB-UniRule"/>
</dbReference>
<dbReference type="InterPro" id="IPR001647">
    <property type="entry name" value="HTH_TetR"/>
</dbReference>
<keyword evidence="1 2" id="KW-0238">DNA-binding</keyword>
<dbReference type="Pfam" id="PF17938">
    <property type="entry name" value="TetR_C_29"/>
    <property type="match status" value="1"/>
</dbReference>
<evidence type="ECO:0000259" key="3">
    <source>
        <dbReference type="PROSITE" id="PS50977"/>
    </source>
</evidence>
<accession>A0A8J8JVI7</accession>
<sequence length="182" mass="21349">MEKGLSGARMQDIANEAGINKALVHYYFRCKEKLFEVIFKEAASKLFPRIVAIVNEEIPLFDKIRNFTRQYLEVVIENPYLPMFVLNEMHKQPHAFHAKMFGNNPPDFSKLARQIDEEYQQGIIKAVNPAHLIMNMMSMCVFPFIGKPMIQEVMKIDDLQFRYLMEQRKTEIANFIIDSIKK</sequence>
<dbReference type="InterPro" id="IPR009057">
    <property type="entry name" value="Homeodomain-like_sf"/>
</dbReference>
<feature type="DNA-binding region" description="H-T-H motif" evidence="2">
    <location>
        <begin position="9"/>
        <end position="28"/>
    </location>
</feature>
<dbReference type="PANTHER" id="PTHR30328">
    <property type="entry name" value="TRANSCRIPTIONAL REPRESSOR"/>
    <property type="match status" value="1"/>
</dbReference>
<dbReference type="Gene3D" id="1.10.357.10">
    <property type="entry name" value="Tetracycline Repressor, domain 2"/>
    <property type="match status" value="1"/>
</dbReference>
<gene>
    <name evidence="4" type="ORF">GD597_18275</name>
</gene>
<dbReference type="SUPFAM" id="SSF48498">
    <property type="entry name" value="Tetracyclin repressor-like, C-terminal domain"/>
    <property type="match status" value="1"/>
</dbReference>
<dbReference type="SUPFAM" id="SSF46689">
    <property type="entry name" value="Homeodomain-like"/>
    <property type="match status" value="1"/>
</dbReference>
<dbReference type="InterPro" id="IPR050109">
    <property type="entry name" value="HTH-type_TetR-like_transc_reg"/>
</dbReference>
<proteinExistence type="predicted"/>
<organism evidence="4 5">
    <name type="scientific">Limnovirga soli</name>
    <dbReference type="NCBI Taxonomy" id="2656915"/>
    <lineage>
        <taxon>Bacteria</taxon>
        <taxon>Pseudomonadati</taxon>
        <taxon>Bacteroidota</taxon>
        <taxon>Chitinophagia</taxon>
        <taxon>Chitinophagales</taxon>
        <taxon>Chitinophagaceae</taxon>
        <taxon>Limnovirga</taxon>
    </lineage>
</organism>
<dbReference type="PROSITE" id="PS50977">
    <property type="entry name" value="HTH_TETR_2"/>
    <property type="match status" value="1"/>
</dbReference>
<dbReference type="InterPro" id="IPR041474">
    <property type="entry name" value="NicS_C"/>
</dbReference>
<dbReference type="InterPro" id="IPR036271">
    <property type="entry name" value="Tet_transcr_reg_TetR-rel_C_sf"/>
</dbReference>
<dbReference type="PANTHER" id="PTHR30328:SF54">
    <property type="entry name" value="HTH-TYPE TRANSCRIPTIONAL REPRESSOR SCO4008"/>
    <property type="match status" value="1"/>
</dbReference>